<keyword evidence="2" id="KW-1185">Reference proteome</keyword>
<dbReference type="Proteomes" id="UP000187609">
    <property type="component" value="Unassembled WGS sequence"/>
</dbReference>
<gene>
    <name evidence="1" type="ORF">A4A49_09443</name>
</gene>
<proteinExistence type="predicted"/>
<dbReference type="SMR" id="A0A314LBT6"/>
<comment type="caution">
    <text evidence="1">The sequence shown here is derived from an EMBL/GenBank/DDBJ whole genome shotgun (WGS) entry which is preliminary data.</text>
</comment>
<evidence type="ECO:0000313" key="1">
    <source>
        <dbReference type="EMBL" id="OIT39042.1"/>
    </source>
</evidence>
<evidence type="ECO:0000313" key="2">
    <source>
        <dbReference type="Proteomes" id="UP000187609"/>
    </source>
</evidence>
<name>A0A314LBT6_NICAT</name>
<organism evidence="1 2">
    <name type="scientific">Nicotiana attenuata</name>
    <name type="common">Coyote tobacco</name>
    <dbReference type="NCBI Taxonomy" id="49451"/>
    <lineage>
        <taxon>Eukaryota</taxon>
        <taxon>Viridiplantae</taxon>
        <taxon>Streptophyta</taxon>
        <taxon>Embryophyta</taxon>
        <taxon>Tracheophyta</taxon>
        <taxon>Spermatophyta</taxon>
        <taxon>Magnoliopsida</taxon>
        <taxon>eudicotyledons</taxon>
        <taxon>Gunneridae</taxon>
        <taxon>Pentapetalae</taxon>
        <taxon>asterids</taxon>
        <taxon>lamiids</taxon>
        <taxon>Solanales</taxon>
        <taxon>Solanaceae</taxon>
        <taxon>Nicotianoideae</taxon>
        <taxon>Nicotianeae</taxon>
        <taxon>Nicotiana</taxon>
    </lineage>
</organism>
<sequence>MEQRFQLLSQVFLECFCRLFCEIFRGEKRAGLTAFCYRSWLLSWCENRDWFGPFPAHFWSLFCWCFKVHSWL</sequence>
<dbReference type="EMBL" id="MJEQ01000146">
    <property type="protein sequence ID" value="OIT39042.1"/>
    <property type="molecule type" value="Genomic_DNA"/>
</dbReference>
<accession>A0A314LBT6</accession>
<dbReference type="AlphaFoldDB" id="A0A314LBT6"/>
<reference evidence="1" key="1">
    <citation type="submission" date="2016-11" db="EMBL/GenBank/DDBJ databases">
        <title>The genome of Nicotiana attenuata.</title>
        <authorList>
            <person name="Xu S."/>
            <person name="Brockmoeller T."/>
            <person name="Gaquerel E."/>
            <person name="Navarro A."/>
            <person name="Kuhl H."/>
            <person name="Gase K."/>
            <person name="Ling Z."/>
            <person name="Zhou W."/>
            <person name="Kreitzer C."/>
            <person name="Stanke M."/>
            <person name="Tang H."/>
            <person name="Lyons E."/>
            <person name="Pandey P."/>
            <person name="Pandey S.P."/>
            <person name="Timmermann B."/>
            <person name="Baldwin I.T."/>
        </authorList>
    </citation>
    <scope>NUCLEOTIDE SEQUENCE [LARGE SCALE GENOMIC DNA]</scope>
    <source>
        <strain evidence="1">UT</strain>
    </source>
</reference>
<protein>
    <submittedName>
        <fullName evidence="1">Uncharacterized protein</fullName>
    </submittedName>
</protein>
<dbReference type="Gramene" id="OIT39042">
    <property type="protein sequence ID" value="OIT39042"/>
    <property type="gene ID" value="A4A49_09443"/>
</dbReference>